<dbReference type="Proteomes" id="UP001206206">
    <property type="component" value="Unassembled WGS sequence"/>
</dbReference>
<keyword evidence="4" id="KW-1185">Reference proteome</keyword>
<gene>
    <name evidence="3" type="ORF">NON19_10475</name>
</gene>
<dbReference type="InterPro" id="IPR003646">
    <property type="entry name" value="SH3-like_bac-type"/>
</dbReference>
<name>A0ABT1PAQ8_9ACTN</name>
<comment type="caution">
    <text evidence="3">The sequence shown here is derived from an EMBL/GenBank/DDBJ whole genome shotgun (WGS) entry which is preliminary data.</text>
</comment>
<dbReference type="Pfam" id="PF08239">
    <property type="entry name" value="SH3_3"/>
    <property type="match status" value="1"/>
</dbReference>
<keyword evidence="1" id="KW-0812">Transmembrane</keyword>
<protein>
    <submittedName>
        <fullName evidence="3">SH3 domain-containing protein</fullName>
    </submittedName>
</protein>
<evidence type="ECO:0000256" key="1">
    <source>
        <dbReference type="SAM" id="Phobius"/>
    </source>
</evidence>
<feature type="transmembrane region" description="Helical" evidence="1">
    <location>
        <begin position="12"/>
        <end position="37"/>
    </location>
</feature>
<evidence type="ECO:0000313" key="3">
    <source>
        <dbReference type="EMBL" id="MCQ4042449.1"/>
    </source>
</evidence>
<evidence type="ECO:0000259" key="2">
    <source>
        <dbReference type="Pfam" id="PF08239"/>
    </source>
</evidence>
<keyword evidence="1" id="KW-1133">Transmembrane helix</keyword>
<sequence>MRRTSVTVRQRLRGLVLVGAVVSGLGLVGSVAIPAVAAMPSDGGSSLVAGPAAGEISAPVPVLVDGLRLRTAGNLNGDVEGLLYTSDQVNVIASSTDMDGGTWYEVSLPEASAGGLDSGAVGWVYAAYVGTPSTVSGDGYYGPGNPVAGHD</sequence>
<dbReference type="Gene3D" id="2.30.30.40">
    <property type="entry name" value="SH3 Domains"/>
    <property type="match status" value="1"/>
</dbReference>
<dbReference type="RefSeq" id="WP_255926627.1">
    <property type="nucleotide sequence ID" value="NZ_JANFNH010000007.1"/>
</dbReference>
<reference evidence="3 4" key="1">
    <citation type="submission" date="2022-06" db="EMBL/GenBank/DDBJ databases">
        <title>Draft genome sequence of type strain Streptomyces rubrisoli DSM 42083.</title>
        <authorList>
            <person name="Duangmal K."/>
            <person name="Klaysubun C."/>
        </authorList>
    </citation>
    <scope>NUCLEOTIDE SEQUENCE [LARGE SCALE GENOMIC DNA]</scope>
    <source>
        <strain evidence="3 4">DSM 42083</strain>
    </source>
</reference>
<evidence type="ECO:0000313" key="4">
    <source>
        <dbReference type="Proteomes" id="UP001206206"/>
    </source>
</evidence>
<organism evidence="3 4">
    <name type="scientific">Streptantibioticus rubrisoli</name>
    <dbReference type="NCBI Taxonomy" id="1387313"/>
    <lineage>
        <taxon>Bacteria</taxon>
        <taxon>Bacillati</taxon>
        <taxon>Actinomycetota</taxon>
        <taxon>Actinomycetes</taxon>
        <taxon>Kitasatosporales</taxon>
        <taxon>Streptomycetaceae</taxon>
        <taxon>Streptantibioticus</taxon>
    </lineage>
</organism>
<accession>A0ABT1PAQ8</accession>
<dbReference type="EMBL" id="JANFNH010000007">
    <property type="protein sequence ID" value="MCQ4042449.1"/>
    <property type="molecule type" value="Genomic_DNA"/>
</dbReference>
<proteinExistence type="predicted"/>
<feature type="domain" description="SH3b" evidence="2">
    <location>
        <begin position="65"/>
        <end position="129"/>
    </location>
</feature>
<keyword evidence="1" id="KW-0472">Membrane</keyword>